<evidence type="ECO:0000313" key="2">
    <source>
        <dbReference type="EMBL" id="GGE44360.1"/>
    </source>
</evidence>
<dbReference type="AlphaFoldDB" id="A0A917ADS3"/>
<accession>A0A917ADS3</accession>
<keyword evidence="3" id="KW-1185">Reference proteome</keyword>
<feature type="transmembrane region" description="Helical" evidence="1">
    <location>
        <begin position="158"/>
        <end position="175"/>
    </location>
</feature>
<dbReference type="PANTHER" id="PTHR41795">
    <property type="entry name" value="EXOPOLYSACCHARIDE SYNTHESIS PROTEIN"/>
    <property type="match status" value="1"/>
</dbReference>
<keyword evidence="1" id="KW-0472">Membrane</keyword>
<protein>
    <recommendedName>
        <fullName evidence="4">Exopolysaccharide synthesis, ExoD</fullName>
    </recommendedName>
</protein>
<keyword evidence="1" id="KW-0812">Transmembrane</keyword>
<sequence>MTPTDIPDRARLRSLTDILDALDHSATGESVAVRDILSEIGVRSFAPVILVPALILVSPLSGIFGLPTIGAIFMFIVTLQKLIGRDHVWLPEILKRRRVPSRRLKKAVEWLRRPCEWIDARTHRRMSMLVSRPANIVTLLGILAICMVMPLLEVLPMVTSIFALAISLFSIGLLARDGLFTFLGYTQVALSTGLVWWLMTGAGG</sequence>
<dbReference type="Proteomes" id="UP000612855">
    <property type="component" value="Unassembled WGS sequence"/>
</dbReference>
<dbReference type="PIRSF" id="PIRSF033239">
    <property type="entry name" value="ExoD"/>
    <property type="match status" value="1"/>
</dbReference>
<proteinExistence type="predicted"/>
<dbReference type="PANTHER" id="PTHR41795:SF1">
    <property type="entry name" value="EXOPOLYSACCHARIDE SYNTHESIS PROTEIN"/>
    <property type="match status" value="1"/>
</dbReference>
<evidence type="ECO:0000256" key="1">
    <source>
        <dbReference type="SAM" id="Phobius"/>
    </source>
</evidence>
<comment type="caution">
    <text evidence="2">The sequence shown here is derived from an EMBL/GenBank/DDBJ whole genome shotgun (WGS) entry which is preliminary data.</text>
</comment>
<reference evidence="3" key="1">
    <citation type="journal article" date="2019" name="Int. J. Syst. Evol. Microbiol.">
        <title>The Global Catalogue of Microorganisms (GCM) 10K type strain sequencing project: providing services to taxonomists for standard genome sequencing and annotation.</title>
        <authorList>
            <consortium name="The Broad Institute Genomics Platform"/>
            <consortium name="The Broad Institute Genome Sequencing Center for Infectious Disease"/>
            <person name="Wu L."/>
            <person name="Ma J."/>
        </authorList>
    </citation>
    <scope>NUCLEOTIDE SEQUENCE [LARGE SCALE GENOMIC DNA]</scope>
    <source>
        <strain evidence="3">CGMCC 1.12664</strain>
    </source>
</reference>
<feature type="transmembrane region" description="Helical" evidence="1">
    <location>
        <begin position="182"/>
        <end position="199"/>
    </location>
</feature>
<keyword evidence="1" id="KW-1133">Transmembrane helix</keyword>
<dbReference type="Pfam" id="PF06055">
    <property type="entry name" value="ExoD"/>
    <property type="match status" value="1"/>
</dbReference>
<dbReference type="InterPro" id="IPR010331">
    <property type="entry name" value="ExoD"/>
</dbReference>
<organism evidence="2 3">
    <name type="scientific">Primorskyibacter flagellatus</name>
    <dbReference type="NCBI Taxonomy" id="1387277"/>
    <lineage>
        <taxon>Bacteria</taxon>
        <taxon>Pseudomonadati</taxon>
        <taxon>Pseudomonadota</taxon>
        <taxon>Alphaproteobacteria</taxon>
        <taxon>Rhodobacterales</taxon>
        <taxon>Roseobacteraceae</taxon>
        <taxon>Primorskyibacter</taxon>
    </lineage>
</organism>
<evidence type="ECO:0000313" key="3">
    <source>
        <dbReference type="Proteomes" id="UP000612855"/>
    </source>
</evidence>
<evidence type="ECO:0008006" key="4">
    <source>
        <dbReference type="Google" id="ProtNLM"/>
    </source>
</evidence>
<dbReference type="EMBL" id="BMFJ01000002">
    <property type="protein sequence ID" value="GGE44360.1"/>
    <property type="molecule type" value="Genomic_DNA"/>
</dbReference>
<gene>
    <name evidence="2" type="ORF">GCM10011360_34490</name>
</gene>
<name>A0A917ADS3_9RHOB</name>
<feature type="transmembrane region" description="Helical" evidence="1">
    <location>
        <begin position="49"/>
        <end position="77"/>
    </location>
</feature>
<feature type="transmembrane region" description="Helical" evidence="1">
    <location>
        <begin position="134"/>
        <end position="152"/>
    </location>
</feature>
<dbReference type="RefSeq" id="WP_188479058.1">
    <property type="nucleotide sequence ID" value="NZ_BMFJ01000002.1"/>
</dbReference>